<gene>
    <name evidence="2" type="ORF">HERIO_2724</name>
</gene>
<comment type="caution">
    <text evidence="2">The sequence shown here is derived from an EMBL/GenBank/DDBJ whole genome shotgun (WGS) entry which is preliminary data.</text>
</comment>
<feature type="non-terminal residue" evidence="2">
    <location>
        <position position="74"/>
    </location>
</feature>
<organism evidence="2 3">
    <name type="scientific">Hepatospora eriocheir</name>
    <dbReference type="NCBI Taxonomy" id="1081669"/>
    <lineage>
        <taxon>Eukaryota</taxon>
        <taxon>Fungi</taxon>
        <taxon>Fungi incertae sedis</taxon>
        <taxon>Microsporidia</taxon>
        <taxon>Hepatosporidae</taxon>
        <taxon>Hepatospora</taxon>
    </lineage>
</organism>
<dbReference type="VEuPathDB" id="MicrosporidiaDB:A0H76_1238"/>
<evidence type="ECO:0000313" key="2">
    <source>
        <dbReference type="EMBL" id="ORD96238.1"/>
    </source>
</evidence>
<protein>
    <submittedName>
        <fullName evidence="2">Uncharacterized protein</fullName>
    </submittedName>
</protein>
<dbReference type="Proteomes" id="UP000192356">
    <property type="component" value="Unassembled WGS sequence"/>
</dbReference>
<evidence type="ECO:0000256" key="1">
    <source>
        <dbReference type="SAM" id="SignalP"/>
    </source>
</evidence>
<name>A0A1X0Q8Z0_9MICR</name>
<feature type="chain" id="PRO_5012416660" evidence="1">
    <location>
        <begin position="23"/>
        <end position="74"/>
    </location>
</feature>
<dbReference type="AlphaFoldDB" id="A0A1X0Q8Z0"/>
<keyword evidence="1" id="KW-0732">Signal</keyword>
<evidence type="ECO:0000313" key="3">
    <source>
        <dbReference type="Proteomes" id="UP000192356"/>
    </source>
</evidence>
<proteinExistence type="predicted"/>
<accession>A0A1X0Q8Z0</accession>
<dbReference type="EMBL" id="LVKB01000113">
    <property type="protein sequence ID" value="ORD96238.1"/>
    <property type="molecule type" value="Genomic_DNA"/>
</dbReference>
<dbReference type="VEuPathDB" id="MicrosporidiaDB:HERIO_2724"/>
<sequence>MLPFLMNIIWLINFLSIKEIDSSCFVKKYEEKQYIKELKELYNDISNTALINLLCKFIIEYPINAVLNSFNNNI</sequence>
<reference evidence="2 3" key="1">
    <citation type="journal article" date="2017" name="Environ. Microbiol.">
        <title>Decay of the glycolytic pathway and adaptation to intranuclear parasitism within Enterocytozoonidae microsporidia.</title>
        <authorList>
            <person name="Wiredu Boakye D."/>
            <person name="Jaroenlak P."/>
            <person name="Prachumwat A."/>
            <person name="Williams T.A."/>
            <person name="Bateman K.S."/>
            <person name="Itsathitphaisarn O."/>
            <person name="Sritunyalucksana K."/>
            <person name="Paszkiewicz K.H."/>
            <person name="Moore K.A."/>
            <person name="Stentiford G.D."/>
            <person name="Williams B.A."/>
        </authorList>
    </citation>
    <scope>NUCLEOTIDE SEQUENCE [LARGE SCALE GENOMIC DNA]</scope>
    <source>
        <strain evidence="2 3">GB1</strain>
    </source>
</reference>
<feature type="signal peptide" evidence="1">
    <location>
        <begin position="1"/>
        <end position="22"/>
    </location>
</feature>
<keyword evidence="3" id="KW-1185">Reference proteome</keyword>